<keyword evidence="3" id="KW-1185">Reference proteome</keyword>
<keyword evidence="1" id="KW-0812">Transmembrane</keyword>
<gene>
    <name evidence="2" type="ORF">P280DRAFT_454580</name>
</gene>
<evidence type="ECO:0000256" key="1">
    <source>
        <dbReference type="SAM" id="Phobius"/>
    </source>
</evidence>
<evidence type="ECO:0000313" key="2">
    <source>
        <dbReference type="EMBL" id="KAF2639323.1"/>
    </source>
</evidence>
<keyword evidence="1" id="KW-0472">Membrane</keyword>
<name>A0A6A6RY23_9PLEO</name>
<feature type="transmembrane region" description="Helical" evidence="1">
    <location>
        <begin position="29"/>
        <end position="49"/>
    </location>
</feature>
<dbReference type="EMBL" id="MU006787">
    <property type="protein sequence ID" value="KAF2639323.1"/>
    <property type="molecule type" value="Genomic_DNA"/>
</dbReference>
<keyword evidence="1" id="KW-1133">Transmembrane helix</keyword>
<protein>
    <submittedName>
        <fullName evidence="2">Uncharacterized protein</fullName>
    </submittedName>
</protein>
<dbReference type="AlphaFoldDB" id="A0A6A6RY23"/>
<accession>A0A6A6RY23</accession>
<dbReference type="OrthoDB" id="3912677at2759"/>
<dbReference type="Proteomes" id="UP000799753">
    <property type="component" value="Unassembled WGS sequence"/>
</dbReference>
<sequence length="151" mass="16677">MPLENQQNFAKGTVSTEASRLSVNYTSKLTVQIVLGVMVVFGLAALLLVDLKRTLPRSPHSIASVMALFAGSKLCSDVIPEGAEWFDKQQLDRLFGGYMFALGWWSSSATEAELRSIDSLMIAPLVEKRYGIDIGTPERFGFSMRGDRDKI</sequence>
<organism evidence="2 3">
    <name type="scientific">Massarina eburnea CBS 473.64</name>
    <dbReference type="NCBI Taxonomy" id="1395130"/>
    <lineage>
        <taxon>Eukaryota</taxon>
        <taxon>Fungi</taxon>
        <taxon>Dikarya</taxon>
        <taxon>Ascomycota</taxon>
        <taxon>Pezizomycotina</taxon>
        <taxon>Dothideomycetes</taxon>
        <taxon>Pleosporomycetidae</taxon>
        <taxon>Pleosporales</taxon>
        <taxon>Massarineae</taxon>
        <taxon>Massarinaceae</taxon>
        <taxon>Massarina</taxon>
    </lineage>
</organism>
<reference evidence="2" key="1">
    <citation type="journal article" date="2020" name="Stud. Mycol.">
        <title>101 Dothideomycetes genomes: a test case for predicting lifestyles and emergence of pathogens.</title>
        <authorList>
            <person name="Haridas S."/>
            <person name="Albert R."/>
            <person name="Binder M."/>
            <person name="Bloem J."/>
            <person name="Labutti K."/>
            <person name="Salamov A."/>
            <person name="Andreopoulos B."/>
            <person name="Baker S."/>
            <person name="Barry K."/>
            <person name="Bills G."/>
            <person name="Bluhm B."/>
            <person name="Cannon C."/>
            <person name="Castanera R."/>
            <person name="Culley D."/>
            <person name="Daum C."/>
            <person name="Ezra D."/>
            <person name="Gonzalez J."/>
            <person name="Henrissat B."/>
            <person name="Kuo A."/>
            <person name="Liang C."/>
            <person name="Lipzen A."/>
            <person name="Lutzoni F."/>
            <person name="Magnuson J."/>
            <person name="Mondo S."/>
            <person name="Nolan M."/>
            <person name="Ohm R."/>
            <person name="Pangilinan J."/>
            <person name="Park H.-J."/>
            <person name="Ramirez L."/>
            <person name="Alfaro M."/>
            <person name="Sun H."/>
            <person name="Tritt A."/>
            <person name="Yoshinaga Y."/>
            <person name="Zwiers L.-H."/>
            <person name="Turgeon B."/>
            <person name="Goodwin S."/>
            <person name="Spatafora J."/>
            <person name="Crous P."/>
            <person name="Grigoriev I."/>
        </authorList>
    </citation>
    <scope>NUCLEOTIDE SEQUENCE</scope>
    <source>
        <strain evidence="2">CBS 473.64</strain>
    </source>
</reference>
<evidence type="ECO:0000313" key="3">
    <source>
        <dbReference type="Proteomes" id="UP000799753"/>
    </source>
</evidence>
<proteinExistence type="predicted"/>